<sequence>MDALRFEGVSHAYDTGPSLLGIDLAVRDGEILCLLGPSGSGKSTLLRVAAGLEVPSEGRVLIDGRTVAEDGRSLPPEERNVGLVFQDYALFPHLTVLDNIAFGLKDMGRQERRARARDILGRVGLADYADRYPHALSGGEQQRVALARALAPKPHLMLMDEPFSGLDAGLRDTVRDATLELLRAEHATTLIVTHDPEEAMLTADRIALMRAGRVVQVGTPDELYRHPNSDFVARFFSQVNEIRGAVVAGHVETRIGRFCVSDDSLADGEQAQILLRPEAIGWQPPDGGVEATVLSSRSMGAETVTRLSLADGTVLTARMRERPLARGSRVQLTVASDEAFVFPAP</sequence>
<feature type="domain" description="ABC transporter" evidence="9">
    <location>
        <begin position="4"/>
        <end position="236"/>
    </location>
</feature>
<keyword evidence="3" id="KW-0410">Iron transport</keyword>
<dbReference type="EC" id="3.6.3.30" evidence="10"/>
<dbReference type="SMART" id="SM00382">
    <property type="entry name" value="AAA"/>
    <property type="match status" value="1"/>
</dbReference>
<dbReference type="Pfam" id="PF08402">
    <property type="entry name" value="TOBE_2"/>
    <property type="match status" value="1"/>
</dbReference>
<evidence type="ECO:0000259" key="9">
    <source>
        <dbReference type="PROSITE" id="PS50893"/>
    </source>
</evidence>
<dbReference type="InterPro" id="IPR050093">
    <property type="entry name" value="ABC_SmlMolc_Importer"/>
</dbReference>
<keyword evidence="2" id="KW-1003">Cell membrane</keyword>
<dbReference type="GO" id="GO:0005524">
    <property type="term" value="F:ATP binding"/>
    <property type="evidence" value="ECO:0007669"/>
    <property type="project" value="UniProtKB-KW"/>
</dbReference>
<evidence type="ECO:0000313" key="11">
    <source>
        <dbReference type="Proteomes" id="UP000193200"/>
    </source>
</evidence>
<dbReference type="InterPro" id="IPR017871">
    <property type="entry name" value="ABC_transporter-like_CS"/>
</dbReference>
<keyword evidence="10" id="KW-0378">Hydrolase</keyword>
<keyword evidence="6" id="KW-0408">Iron</keyword>
<dbReference type="GO" id="GO:0016887">
    <property type="term" value="F:ATP hydrolysis activity"/>
    <property type="evidence" value="ECO:0007669"/>
    <property type="project" value="InterPro"/>
</dbReference>
<gene>
    <name evidence="10" type="primary">fbpC</name>
    <name evidence="10" type="ORF">OCH7691_04336</name>
</gene>
<proteinExistence type="predicted"/>
<evidence type="ECO:0000256" key="8">
    <source>
        <dbReference type="ARBA" id="ARBA00023136"/>
    </source>
</evidence>
<evidence type="ECO:0000256" key="5">
    <source>
        <dbReference type="ARBA" id="ARBA00022840"/>
    </source>
</evidence>
<evidence type="ECO:0000256" key="6">
    <source>
        <dbReference type="ARBA" id="ARBA00023004"/>
    </source>
</evidence>
<dbReference type="InterPro" id="IPR013611">
    <property type="entry name" value="Transp-assoc_OB_typ2"/>
</dbReference>
<evidence type="ECO:0000256" key="1">
    <source>
        <dbReference type="ARBA" id="ARBA00022448"/>
    </source>
</evidence>
<dbReference type="GO" id="GO:0015697">
    <property type="term" value="P:quaternary ammonium group transport"/>
    <property type="evidence" value="ECO:0007669"/>
    <property type="project" value="UniProtKB-ARBA"/>
</dbReference>
<accession>A0A1Y5TZI4</accession>
<dbReference type="OrthoDB" id="9802264at2"/>
<dbReference type="AlphaFoldDB" id="A0A1Y5TZI4"/>
<keyword evidence="5 10" id="KW-0067">ATP-binding</keyword>
<evidence type="ECO:0000313" key="10">
    <source>
        <dbReference type="EMBL" id="SLN77228.1"/>
    </source>
</evidence>
<keyword evidence="4" id="KW-0547">Nucleotide-binding</keyword>
<keyword evidence="1" id="KW-0813">Transport</keyword>
<reference evidence="10 11" key="1">
    <citation type="submission" date="2017-03" db="EMBL/GenBank/DDBJ databases">
        <authorList>
            <person name="Afonso C.L."/>
            <person name="Miller P.J."/>
            <person name="Scott M.A."/>
            <person name="Spackman E."/>
            <person name="Goraichik I."/>
            <person name="Dimitrov K.M."/>
            <person name="Suarez D.L."/>
            <person name="Swayne D.E."/>
        </authorList>
    </citation>
    <scope>NUCLEOTIDE SEQUENCE [LARGE SCALE GENOMIC DNA]</scope>
    <source>
        <strain evidence="10 11">CECT 7691</strain>
    </source>
</reference>
<keyword evidence="7" id="KW-0406">Ion transport</keyword>
<dbReference type="SUPFAM" id="SSF52540">
    <property type="entry name" value="P-loop containing nucleoside triphosphate hydrolases"/>
    <property type="match status" value="1"/>
</dbReference>
<dbReference type="GO" id="GO:0015408">
    <property type="term" value="F:ABC-type ferric iron transporter activity"/>
    <property type="evidence" value="ECO:0007669"/>
    <property type="project" value="InterPro"/>
</dbReference>
<dbReference type="InterPro" id="IPR003439">
    <property type="entry name" value="ABC_transporter-like_ATP-bd"/>
</dbReference>
<name>A0A1Y5TZI4_9PROT</name>
<dbReference type="Gene3D" id="3.40.50.300">
    <property type="entry name" value="P-loop containing nucleotide triphosphate hydrolases"/>
    <property type="match status" value="1"/>
</dbReference>
<organism evidence="10 11">
    <name type="scientific">Oceanibacterium hippocampi</name>
    <dbReference type="NCBI Taxonomy" id="745714"/>
    <lineage>
        <taxon>Bacteria</taxon>
        <taxon>Pseudomonadati</taxon>
        <taxon>Pseudomonadota</taxon>
        <taxon>Alphaproteobacteria</taxon>
        <taxon>Sneathiellales</taxon>
        <taxon>Sneathiellaceae</taxon>
        <taxon>Oceanibacterium</taxon>
    </lineage>
</organism>
<dbReference type="Pfam" id="PF00005">
    <property type="entry name" value="ABC_tran"/>
    <property type="match status" value="1"/>
</dbReference>
<dbReference type="PROSITE" id="PS00211">
    <property type="entry name" value="ABC_TRANSPORTER_1"/>
    <property type="match status" value="1"/>
</dbReference>
<dbReference type="PANTHER" id="PTHR42781:SF4">
    <property type="entry name" value="SPERMIDINE_PUTRESCINE IMPORT ATP-BINDING PROTEIN POTA"/>
    <property type="match status" value="1"/>
</dbReference>
<dbReference type="InterPro" id="IPR008995">
    <property type="entry name" value="Mo/tungstate-bd_C_term_dom"/>
</dbReference>
<dbReference type="InterPro" id="IPR015853">
    <property type="entry name" value="ABC_transpr_FbpC"/>
</dbReference>
<dbReference type="InterPro" id="IPR027417">
    <property type="entry name" value="P-loop_NTPase"/>
</dbReference>
<dbReference type="SUPFAM" id="SSF50331">
    <property type="entry name" value="MOP-like"/>
    <property type="match status" value="1"/>
</dbReference>
<dbReference type="InterPro" id="IPR003593">
    <property type="entry name" value="AAA+_ATPase"/>
</dbReference>
<keyword evidence="11" id="KW-1185">Reference proteome</keyword>
<keyword evidence="8" id="KW-0472">Membrane</keyword>
<evidence type="ECO:0000256" key="7">
    <source>
        <dbReference type="ARBA" id="ARBA00023065"/>
    </source>
</evidence>
<dbReference type="PROSITE" id="PS50893">
    <property type="entry name" value="ABC_TRANSPORTER_2"/>
    <property type="match status" value="1"/>
</dbReference>
<protein>
    <submittedName>
        <fullName evidence="10">Fe(3+) ions import ATP-binding protein FbpC</fullName>
        <ecNumber evidence="10">3.6.3.30</ecNumber>
    </submittedName>
</protein>
<dbReference type="Proteomes" id="UP000193200">
    <property type="component" value="Unassembled WGS sequence"/>
</dbReference>
<dbReference type="PANTHER" id="PTHR42781">
    <property type="entry name" value="SPERMIDINE/PUTRESCINE IMPORT ATP-BINDING PROTEIN POTA"/>
    <property type="match status" value="1"/>
</dbReference>
<evidence type="ECO:0000256" key="2">
    <source>
        <dbReference type="ARBA" id="ARBA00022475"/>
    </source>
</evidence>
<evidence type="ECO:0000256" key="4">
    <source>
        <dbReference type="ARBA" id="ARBA00022741"/>
    </source>
</evidence>
<dbReference type="RefSeq" id="WP_085885668.1">
    <property type="nucleotide sequence ID" value="NZ_FWFR01000006.1"/>
</dbReference>
<dbReference type="InParanoid" id="A0A1Y5TZI4"/>
<dbReference type="FunFam" id="3.40.50.300:FF:000425">
    <property type="entry name" value="Probable ABC transporter, ATP-binding subunit"/>
    <property type="match status" value="1"/>
</dbReference>
<dbReference type="CDD" id="cd03259">
    <property type="entry name" value="ABC_Carb_Solutes_like"/>
    <property type="match status" value="1"/>
</dbReference>
<dbReference type="GO" id="GO:0043190">
    <property type="term" value="C:ATP-binding cassette (ABC) transporter complex"/>
    <property type="evidence" value="ECO:0007669"/>
    <property type="project" value="InterPro"/>
</dbReference>
<dbReference type="EMBL" id="FWFR01000006">
    <property type="protein sequence ID" value="SLN77228.1"/>
    <property type="molecule type" value="Genomic_DNA"/>
</dbReference>
<evidence type="ECO:0000256" key="3">
    <source>
        <dbReference type="ARBA" id="ARBA00022496"/>
    </source>
</evidence>